<name>A0A1F7GK48_9BACT</name>
<dbReference type="SUPFAM" id="SSF53756">
    <property type="entry name" value="UDP-Glycosyltransferase/glycogen phosphorylase"/>
    <property type="match status" value="1"/>
</dbReference>
<reference evidence="2 3" key="1">
    <citation type="journal article" date="2016" name="Nat. Commun.">
        <title>Thousands of microbial genomes shed light on interconnected biogeochemical processes in an aquifer system.</title>
        <authorList>
            <person name="Anantharaman K."/>
            <person name="Brown C.T."/>
            <person name="Hug L.A."/>
            <person name="Sharon I."/>
            <person name="Castelle C.J."/>
            <person name="Probst A.J."/>
            <person name="Thomas B.C."/>
            <person name="Singh A."/>
            <person name="Wilkins M.J."/>
            <person name="Karaoz U."/>
            <person name="Brodie E.L."/>
            <person name="Williams K.H."/>
            <person name="Hubbard S.S."/>
            <person name="Banfield J.F."/>
        </authorList>
    </citation>
    <scope>NUCLEOTIDE SEQUENCE [LARGE SCALE GENOMIC DNA]</scope>
</reference>
<dbReference type="CDD" id="cd03801">
    <property type="entry name" value="GT4_PimA-like"/>
    <property type="match status" value="1"/>
</dbReference>
<sequence>MKILMLTPYLPYPPSSGGQIRSYNLIKELSKHHEIYLIGLIKQETEKKHIEHLKKYCKEIYACSRSKTPWTLKNILKSVFGVLPFVVIRNYSQEARIIVEKLLKNEKIDLIHAETFYVMPHIPETKVPILLVEQTIEYKVYQHYLDNLKVPLLPLFLQIDIMKLKYWEKTYWEKATIVGAVSEEDRDQMHKLIPQLPVEIIPNAAGEDLMELYSKKLHNNPTTFLYVANFSWLQNVEGAQILAQKVFPEILSEIPQANCIIAGQYAADKISNLVGDRIEILDLPRDSISAVKDAYSRGSIFIAPLEGPGGTRLKILGAMATGLPVISSKTGVAGLDVTDGVNVLIAKTPHEFAVKAKQILRDHQLFSLIRANARKLVEDQYAYPKIALKLEKVYRQIKQS</sequence>
<dbReference type="Gene3D" id="3.40.50.2000">
    <property type="entry name" value="Glycogen Phosphorylase B"/>
    <property type="match status" value="2"/>
</dbReference>
<dbReference type="EMBL" id="MFZH01000013">
    <property type="protein sequence ID" value="OGK19279.1"/>
    <property type="molecule type" value="Genomic_DNA"/>
</dbReference>
<dbReference type="PANTHER" id="PTHR46401">
    <property type="entry name" value="GLYCOSYLTRANSFERASE WBBK-RELATED"/>
    <property type="match status" value="1"/>
</dbReference>
<dbReference type="Proteomes" id="UP000176850">
    <property type="component" value="Unassembled WGS sequence"/>
</dbReference>
<protein>
    <recommendedName>
        <fullName evidence="4">Glycosyltransferase subfamily 4-like N-terminal domain-containing protein</fullName>
    </recommendedName>
</protein>
<dbReference type="GO" id="GO:0009103">
    <property type="term" value="P:lipopolysaccharide biosynthetic process"/>
    <property type="evidence" value="ECO:0007669"/>
    <property type="project" value="TreeGrafter"/>
</dbReference>
<gene>
    <name evidence="2" type="ORF">A2799_00420</name>
</gene>
<evidence type="ECO:0000313" key="3">
    <source>
        <dbReference type="Proteomes" id="UP000176850"/>
    </source>
</evidence>
<dbReference type="AlphaFoldDB" id="A0A1F7GK48"/>
<keyword evidence="1" id="KW-0808">Transferase</keyword>
<evidence type="ECO:0000313" key="2">
    <source>
        <dbReference type="EMBL" id="OGK19279.1"/>
    </source>
</evidence>
<accession>A0A1F7GK48</accession>
<evidence type="ECO:0000256" key="1">
    <source>
        <dbReference type="ARBA" id="ARBA00022679"/>
    </source>
</evidence>
<dbReference type="Pfam" id="PF13692">
    <property type="entry name" value="Glyco_trans_1_4"/>
    <property type="match status" value="1"/>
</dbReference>
<dbReference type="GO" id="GO:0016757">
    <property type="term" value="F:glycosyltransferase activity"/>
    <property type="evidence" value="ECO:0007669"/>
    <property type="project" value="TreeGrafter"/>
</dbReference>
<organism evidence="2 3">
    <name type="scientific">Candidatus Roizmanbacteria bacterium RIFCSPHIGHO2_01_FULL_39_24</name>
    <dbReference type="NCBI Taxonomy" id="1802032"/>
    <lineage>
        <taxon>Bacteria</taxon>
        <taxon>Candidatus Roizmaniibacteriota</taxon>
    </lineage>
</organism>
<proteinExistence type="predicted"/>
<comment type="caution">
    <text evidence="2">The sequence shown here is derived from an EMBL/GenBank/DDBJ whole genome shotgun (WGS) entry which is preliminary data.</text>
</comment>
<evidence type="ECO:0008006" key="4">
    <source>
        <dbReference type="Google" id="ProtNLM"/>
    </source>
</evidence>
<dbReference type="PANTHER" id="PTHR46401:SF2">
    <property type="entry name" value="GLYCOSYLTRANSFERASE WBBK-RELATED"/>
    <property type="match status" value="1"/>
</dbReference>